<gene>
    <name evidence="1" type="ORF">ASU31_00055</name>
</gene>
<evidence type="ECO:0000313" key="2">
    <source>
        <dbReference type="Proteomes" id="UP000051950"/>
    </source>
</evidence>
<keyword evidence="2" id="KW-1185">Reference proteome</keyword>
<dbReference type="EMBL" id="LMZQ01000001">
    <property type="protein sequence ID" value="KRT17726.1"/>
    <property type="molecule type" value="Genomic_DNA"/>
</dbReference>
<evidence type="ECO:0000313" key="1">
    <source>
        <dbReference type="EMBL" id="KRT17726.1"/>
    </source>
</evidence>
<protein>
    <submittedName>
        <fullName evidence="1">Uncharacterized protein</fullName>
    </submittedName>
</protein>
<comment type="caution">
    <text evidence="1">The sequence shown here is derived from an EMBL/GenBank/DDBJ whole genome shotgun (WGS) entry which is preliminary data.</text>
</comment>
<dbReference type="RefSeq" id="WP_057930355.1">
    <property type="nucleotide sequence ID" value="NZ_LMZQ01000001.1"/>
</dbReference>
<proteinExistence type="predicted"/>
<reference evidence="1 2" key="1">
    <citation type="submission" date="2015-11" db="EMBL/GenBank/DDBJ databases">
        <title>Sequence of Pedobacter ginsenosidimutans.</title>
        <authorList>
            <person name="Carson E."/>
            <person name="Keyser V."/>
            <person name="Newman J."/>
            <person name="Miller J."/>
        </authorList>
    </citation>
    <scope>NUCLEOTIDE SEQUENCE [LARGE SCALE GENOMIC DNA]</scope>
    <source>
        <strain evidence="1 2">KACC 14530</strain>
    </source>
</reference>
<dbReference type="AlphaFoldDB" id="A0A0T5VV26"/>
<accession>A0A0T5VV26</accession>
<dbReference type="OrthoDB" id="712293at2"/>
<dbReference type="STRING" id="687842.ASU31_00055"/>
<dbReference type="Proteomes" id="UP000051950">
    <property type="component" value="Unassembled WGS sequence"/>
</dbReference>
<organism evidence="1 2">
    <name type="scientific">Pedobacter ginsenosidimutans</name>
    <dbReference type="NCBI Taxonomy" id="687842"/>
    <lineage>
        <taxon>Bacteria</taxon>
        <taxon>Pseudomonadati</taxon>
        <taxon>Bacteroidota</taxon>
        <taxon>Sphingobacteriia</taxon>
        <taxon>Sphingobacteriales</taxon>
        <taxon>Sphingobacteriaceae</taxon>
        <taxon>Pedobacter</taxon>
    </lineage>
</organism>
<sequence>MFVEADGFSYHIPAGLPEITIRLAYLFYEERDVPVKLIDKKKSMNKAIAIVLVGFRPNMETMSAIASFFYSARFRTAFGRDLPARVLACRISLWLKNTDAQFLLLSNRIHFRYRSKAFSCPEEMFSLSRFCRISGLRTNLTIFI</sequence>
<name>A0A0T5VV26_9SPHI</name>